<feature type="transmembrane region" description="Helical" evidence="1">
    <location>
        <begin position="415"/>
        <end position="434"/>
    </location>
</feature>
<evidence type="ECO:0008006" key="4">
    <source>
        <dbReference type="Google" id="ProtNLM"/>
    </source>
</evidence>
<dbReference type="EMBL" id="MHQC01000053">
    <property type="protein sequence ID" value="OGZ93705.1"/>
    <property type="molecule type" value="Genomic_DNA"/>
</dbReference>
<reference evidence="2 3" key="1">
    <citation type="journal article" date="2016" name="Nat. Commun.">
        <title>Thousands of microbial genomes shed light on interconnected biogeochemical processes in an aquifer system.</title>
        <authorList>
            <person name="Anantharaman K."/>
            <person name="Brown C.T."/>
            <person name="Hug L.A."/>
            <person name="Sharon I."/>
            <person name="Castelle C.J."/>
            <person name="Probst A.J."/>
            <person name="Thomas B.C."/>
            <person name="Singh A."/>
            <person name="Wilkins M.J."/>
            <person name="Karaoz U."/>
            <person name="Brodie E.L."/>
            <person name="Williams K.H."/>
            <person name="Hubbard S.S."/>
            <person name="Banfield J.F."/>
        </authorList>
    </citation>
    <scope>NUCLEOTIDE SEQUENCE [LARGE SCALE GENOMIC DNA]</scope>
</reference>
<accession>A0A1G2K2T6</accession>
<name>A0A1G2K2T6_9BACT</name>
<keyword evidence="1" id="KW-0472">Membrane</keyword>
<feature type="transmembrane region" description="Helical" evidence="1">
    <location>
        <begin position="206"/>
        <end position="232"/>
    </location>
</feature>
<keyword evidence="1" id="KW-1133">Transmembrane helix</keyword>
<evidence type="ECO:0000256" key="1">
    <source>
        <dbReference type="SAM" id="Phobius"/>
    </source>
</evidence>
<evidence type="ECO:0000313" key="2">
    <source>
        <dbReference type="EMBL" id="OGZ93705.1"/>
    </source>
</evidence>
<feature type="transmembrane region" description="Helical" evidence="1">
    <location>
        <begin position="131"/>
        <end position="149"/>
    </location>
</feature>
<feature type="transmembrane region" description="Helical" evidence="1">
    <location>
        <begin position="333"/>
        <end position="356"/>
    </location>
</feature>
<gene>
    <name evidence="2" type="ORF">A2633_03105</name>
</gene>
<feature type="transmembrane region" description="Helical" evidence="1">
    <location>
        <begin position="244"/>
        <end position="263"/>
    </location>
</feature>
<organism evidence="2 3">
    <name type="scientific">Candidatus Sungbacteria bacterium RIFCSPHIGHO2_01_FULL_47_32</name>
    <dbReference type="NCBI Taxonomy" id="1802264"/>
    <lineage>
        <taxon>Bacteria</taxon>
        <taxon>Candidatus Sungiibacteriota</taxon>
    </lineage>
</organism>
<dbReference type="Proteomes" id="UP000177152">
    <property type="component" value="Unassembled WGS sequence"/>
</dbReference>
<feature type="transmembrane region" description="Helical" evidence="1">
    <location>
        <begin position="156"/>
        <end position="174"/>
    </location>
</feature>
<dbReference type="AlphaFoldDB" id="A0A1G2K2T6"/>
<keyword evidence="1" id="KW-0812">Transmembrane</keyword>
<comment type="caution">
    <text evidence="2">The sequence shown here is derived from an EMBL/GenBank/DDBJ whole genome shotgun (WGS) entry which is preliminary data.</text>
</comment>
<protein>
    <recommendedName>
        <fullName evidence="4">Glycosyltransferase RgtA/B/C/D-like domain-containing protein</fullName>
    </recommendedName>
</protein>
<sequence>MKIFSFLFQQRNATETSATSSAFWHELKKPDVYPMVFFCLAMIISFNSNESVWQQNVQLAQSFLQGEAYLDNRSQTFGYFQFKGKTYPDNLVDTFEVNGKHYWHQSPLPAVVFVPFVWLFGPLPLQNIFSIFISVANVYLVFALARILGIERPKDAFLVALAFVFGSAFIEVAISPNVWQFNQNAATFFTLFSFFEFFTKKRWGRIGAYSALAAGLRLQLLPIFLFFAVEFFFQEKNQKRIRNFVSLLLPMILLILFFSWYNYIRTGSVSLMTGFVNNMVGLPDQLTALRDAYGSFSLHFVPQNIYYYFLKGFTPVTELNAGGANPFHVISPYIYISRISAASILILMPLVAFIRLNALKKPLVLRIFATTFLILLPLLFHYYSQPRYAVDFMPLLLIPTLMSIHSPFTKTKEAVLIFFVLAHFWFFFLSFKMYY</sequence>
<feature type="transmembrane region" description="Helical" evidence="1">
    <location>
        <begin position="363"/>
        <end position="383"/>
    </location>
</feature>
<proteinExistence type="predicted"/>
<evidence type="ECO:0000313" key="3">
    <source>
        <dbReference type="Proteomes" id="UP000177152"/>
    </source>
</evidence>